<organism evidence="5 6">
    <name type="scientific">Brumimicrobium aurantiacum</name>
    <dbReference type="NCBI Taxonomy" id="1737063"/>
    <lineage>
        <taxon>Bacteria</taxon>
        <taxon>Pseudomonadati</taxon>
        <taxon>Bacteroidota</taxon>
        <taxon>Flavobacteriia</taxon>
        <taxon>Flavobacteriales</taxon>
        <taxon>Crocinitomicaceae</taxon>
        <taxon>Brumimicrobium</taxon>
    </lineage>
</organism>
<dbReference type="Proteomes" id="UP000257127">
    <property type="component" value="Unassembled WGS sequence"/>
</dbReference>
<dbReference type="Gene3D" id="3.40.47.10">
    <property type="match status" value="1"/>
</dbReference>
<keyword evidence="6" id="KW-1185">Reference proteome</keyword>
<evidence type="ECO:0000256" key="3">
    <source>
        <dbReference type="RuleBase" id="RU003694"/>
    </source>
</evidence>
<feature type="domain" description="Ketosynthase family 3 (KS3)" evidence="4">
    <location>
        <begin position="2"/>
        <end position="397"/>
    </location>
</feature>
<dbReference type="PROSITE" id="PS52004">
    <property type="entry name" value="KS3_2"/>
    <property type="match status" value="1"/>
</dbReference>
<accession>A0A3E1EZD8</accession>
<evidence type="ECO:0000313" key="5">
    <source>
        <dbReference type="EMBL" id="RFC54916.1"/>
    </source>
</evidence>
<dbReference type="PROSITE" id="PS00606">
    <property type="entry name" value="KS3_1"/>
    <property type="match status" value="1"/>
</dbReference>
<evidence type="ECO:0000259" key="4">
    <source>
        <dbReference type="PROSITE" id="PS52004"/>
    </source>
</evidence>
<reference evidence="5 6" key="1">
    <citation type="submission" date="2018-08" db="EMBL/GenBank/DDBJ databases">
        <title>The draft genome squence of Brumimicrobium sp. N62.</title>
        <authorList>
            <person name="Du Z.-J."/>
            <person name="Luo H.-R."/>
        </authorList>
    </citation>
    <scope>NUCLEOTIDE SEQUENCE [LARGE SCALE GENOMIC DNA]</scope>
    <source>
        <strain evidence="5 6">N62</strain>
    </source>
</reference>
<evidence type="ECO:0000313" key="6">
    <source>
        <dbReference type="Proteomes" id="UP000257127"/>
    </source>
</evidence>
<dbReference type="InterPro" id="IPR014030">
    <property type="entry name" value="Ketoacyl_synth_N"/>
</dbReference>
<protein>
    <submittedName>
        <fullName evidence="5">Beta-ketoacyl-[acyl-carrier-protein] synthase family protein</fullName>
    </submittedName>
</protein>
<dbReference type="GO" id="GO:0005829">
    <property type="term" value="C:cytosol"/>
    <property type="evidence" value="ECO:0007669"/>
    <property type="project" value="TreeGrafter"/>
</dbReference>
<dbReference type="GO" id="GO:0004315">
    <property type="term" value="F:3-oxoacyl-[acyl-carrier-protein] synthase activity"/>
    <property type="evidence" value="ECO:0007669"/>
    <property type="project" value="InterPro"/>
</dbReference>
<evidence type="ECO:0000256" key="2">
    <source>
        <dbReference type="ARBA" id="ARBA00022679"/>
    </source>
</evidence>
<dbReference type="Pfam" id="PF02801">
    <property type="entry name" value="Ketoacyl-synt_C"/>
    <property type="match status" value="1"/>
</dbReference>
<proteinExistence type="inferred from homology"/>
<dbReference type="EMBL" id="QURB01000002">
    <property type="protein sequence ID" value="RFC54916.1"/>
    <property type="molecule type" value="Genomic_DNA"/>
</dbReference>
<dbReference type="PANTHER" id="PTHR11712">
    <property type="entry name" value="POLYKETIDE SYNTHASE-RELATED"/>
    <property type="match status" value="1"/>
</dbReference>
<dbReference type="InterPro" id="IPR000794">
    <property type="entry name" value="Beta-ketoacyl_synthase"/>
</dbReference>
<dbReference type="Pfam" id="PF00109">
    <property type="entry name" value="ketoacyl-synt"/>
    <property type="match status" value="1"/>
</dbReference>
<gene>
    <name evidence="5" type="ORF">DXU93_03585</name>
</gene>
<dbReference type="InterPro" id="IPR014031">
    <property type="entry name" value="Ketoacyl_synth_C"/>
</dbReference>
<dbReference type="InterPro" id="IPR020841">
    <property type="entry name" value="PKS_Beta-ketoAc_synthase_dom"/>
</dbReference>
<dbReference type="RefSeq" id="WP_116879895.1">
    <property type="nucleotide sequence ID" value="NZ_QURB01000002.1"/>
</dbReference>
<comment type="similarity">
    <text evidence="1 3">Belongs to the thiolase-like superfamily. Beta-ketoacyl-ACP synthases family.</text>
</comment>
<evidence type="ECO:0000256" key="1">
    <source>
        <dbReference type="ARBA" id="ARBA00008467"/>
    </source>
</evidence>
<dbReference type="PANTHER" id="PTHR11712:SF320">
    <property type="entry name" value="BETA-KETOACYL SYNTHASE"/>
    <property type="match status" value="1"/>
</dbReference>
<sequence>MDRGVAISGMGIVSAIGMNAKENFEALKKGQHGISEVELVDTILKENILVGEIKKSNQELEQILKLPTPNSFSRSSMLGMIAIKEAFRDAEIQVKDNTSMAFVNSTTVGGMDMVEKFYDSFLTDKKNQHYISVNDAGSNTHLMADYFNIKGFVTTISTACSSAANAIMLGARLIKSGRAEKVVVGGMDGLCKFTLNGFNTLMLQSNGFNKPFDDERVGLNLGEGAAYLILESQSSLQKRDKTPLAYLTGYANANDAYHQTASSEQGEGAFLAMKKAFEVAGIQPEQVDYINAHGTATPNNDLSEGRALLNFFENKIPDFSSTKPFTGHTLAAAASIEAVFSILALRENIIYPNLNFKTKMKEFDLTPQIEIKKKEVNTVLSNSFGFGGNCSSLIFEK</sequence>
<name>A0A3E1EZD8_9FLAO</name>
<dbReference type="AlphaFoldDB" id="A0A3E1EZD8"/>
<dbReference type="SMART" id="SM00825">
    <property type="entry name" value="PKS_KS"/>
    <property type="match status" value="1"/>
</dbReference>
<dbReference type="OrthoDB" id="9808669at2"/>
<dbReference type="InterPro" id="IPR016039">
    <property type="entry name" value="Thiolase-like"/>
</dbReference>
<keyword evidence="2 3" id="KW-0808">Transferase</keyword>
<dbReference type="CDD" id="cd00834">
    <property type="entry name" value="KAS_I_II"/>
    <property type="match status" value="1"/>
</dbReference>
<dbReference type="SUPFAM" id="SSF53901">
    <property type="entry name" value="Thiolase-like"/>
    <property type="match status" value="1"/>
</dbReference>
<dbReference type="GO" id="GO:0006633">
    <property type="term" value="P:fatty acid biosynthetic process"/>
    <property type="evidence" value="ECO:0007669"/>
    <property type="project" value="InterPro"/>
</dbReference>
<dbReference type="InterPro" id="IPR018201">
    <property type="entry name" value="Ketoacyl_synth_AS"/>
</dbReference>
<comment type="caution">
    <text evidence="5">The sequence shown here is derived from an EMBL/GenBank/DDBJ whole genome shotgun (WGS) entry which is preliminary data.</text>
</comment>